<dbReference type="AlphaFoldDB" id="A0AAP0IJG6"/>
<evidence type="ECO:0000256" key="1">
    <source>
        <dbReference type="SAM" id="MobiDB-lite"/>
    </source>
</evidence>
<protein>
    <submittedName>
        <fullName evidence="2">Uncharacterized protein</fullName>
    </submittedName>
</protein>
<reference evidence="2 3" key="1">
    <citation type="submission" date="2024-01" db="EMBL/GenBank/DDBJ databases">
        <title>Genome assemblies of Stephania.</title>
        <authorList>
            <person name="Yang L."/>
        </authorList>
    </citation>
    <scope>NUCLEOTIDE SEQUENCE [LARGE SCALE GENOMIC DNA]</scope>
    <source>
        <strain evidence="2">QJT</strain>
        <tissue evidence="2">Leaf</tissue>
    </source>
</reference>
<sequence>MGGLRPSSPSTVPHGGRKVGMCGYNSKQRKREAIKREREKIEGSRGIPAPVTKVSPVRVCCPSVVESGGDGQEMRRRQSRGERERRAEREGGSSRHWRLGSSGYH</sequence>
<feature type="region of interest" description="Disordered" evidence="1">
    <location>
        <begin position="62"/>
        <end position="105"/>
    </location>
</feature>
<feature type="compositionally biased region" description="Basic and acidic residues" evidence="1">
    <location>
        <begin position="72"/>
        <end position="93"/>
    </location>
</feature>
<dbReference type="EMBL" id="JBBNAE010000006">
    <property type="protein sequence ID" value="KAK9115861.1"/>
    <property type="molecule type" value="Genomic_DNA"/>
</dbReference>
<feature type="region of interest" description="Disordered" evidence="1">
    <location>
        <begin position="1"/>
        <end position="50"/>
    </location>
</feature>
<feature type="compositionally biased region" description="Basic and acidic residues" evidence="1">
    <location>
        <begin position="34"/>
        <end position="43"/>
    </location>
</feature>
<gene>
    <name evidence="2" type="ORF">Sjap_014808</name>
</gene>
<proteinExistence type="predicted"/>
<name>A0AAP0IJG6_9MAGN</name>
<evidence type="ECO:0000313" key="3">
    <source>
        <dbReference type="Proteomes" id="UP001417504"/>
    </source>
</evidence>
<accession>A0AAP0IJG6</accession>
<organism evidence="2 3">
    <name type="scientific">Stephania japonica</name>
    <dbReference type="NCBI Taxonomy" id="461633"/>
    <lineage>
        <taxon>Eukaryota</taxon>
        <taxon>Viridiplantae</taxon>
        <taxon>Streptophyta</taxon>
        <taxon>Embryophyta</taxon>
        <taxon>Tracheophyta</taxon>
        <taxon>Spermatophyta</taxon>
        <taxon>Magnoliopsida</taxon>
        <taxon>Ranunculales</taxon>
        <taxon>Menispermaceae</taxon>
        <taxon>Menispermoideae</taxon>
        <taxon>Cissampelideae</taxon>
        <taxon>Stephania</taxon>
    </lineage>
</organism>
<comment type="caution">
    <text evidence="2">The sequence shown here is derived from an EMBL/GenBank/DDBJ whole genome shotgun (WGS) entry which is preliminary data.</text>
</comment>
<dbReference type="Proteomes" id="UP001417504">
    <property type="component" value="Unassembled WGS sequence"/>
</dbReference>
<evidence type="ECO:0000313" key="2">
    <source>
        <dbReference type="EMBL" id="KAK9115861.1"/>
    </source>
</evidence>
<keyword evidence="3" id="KW-1185">Reference proteome</keyword>